<organism evidence="10 11">
    <name type="scientific">Arenimonas terrae</name>
    <dbReference type="NCBI Taxonomy" id="2546226"/>
    <lineage>
        <taxon>Bacteria</taxon>
        <taxon>Pseudomonadati</taxon>
        <taxon>Pseudomonadota</taxon>
        <taxon>Gammaproteobacteria</taxon>
        <taxon>Lysobacterales</taxon>
        <taxon>Lysobacteraceae</taxon>
        <taxon>Arenimonas</taxon>
    </lineage>
</organism>
<evidence type="ECO:0000256" key="3">
    <source>
        <dbReference type="ARBA" id="ARBA00023082"/>
    </source>
</evidence>
<dbReference type="Gene3D" id="1.10.1740.10">
    <property type="match status" value="1"/>
</dbReference>
<dbReference type="Proteomes" id="UP000305760">
    <property type="component" value="Unassembled WGS sequence"/>
</dbReference>
<dbReference type="InterPro" id="IPR000838">
    <property type="entry name" value="RNA_pol_sigma70_ECF_CS"/>
</dbReference>
<keyword evidence="5 6" id="KW-0804">Transcription</keyword>
<evidence type="ECO:0000256" key="4">
    <source>
        <dbReference type="ARBA" id="ARBA00023125"/>
    </source>
</evidence>
<keyword evidence="7" id="KW-0812">Transmembrane</keyword>
<evidence type="ECO:0000313" key="11">
    <source>
        <dbReference type="Proteomes" id="UP000305760"/>
    </source>
</evidence>
<feature type="transmembrane region" description="Helical" evidence="7">
    <location>
        <begin position="355"/>
        <end position="374"/>
    </location>
</feature>
<evidence type="ECO:0000256" key="2">
    <source>
        <dbReference type="ARBA" id="ARBA00023015"/>
    </source>
</evidence>
<keyword evidence="3 6" id="KW-0731">Sigma factor</keyword>
<dbReference type="SUPFAM" id="SSF88946">
    <property type="entry name" value="Sigma2 domain of RNA polymerase sigma factors"/>
    <property type="match status" value="1"/>
</dbReference>
<dbReference type="InterPro" id="IPR039425">
    <property type="entry name" value="RNA_pol_sigma-70-like"/>
</dbReference>
<dbReference type="EMBL" id="SMDR01000001">
    <property type="protein sequence ID" value="TNJ35062.1"/>
    <property type="molecule type" value="Genomic_DNA"/>
</dbReference>
<keyword evidence="4 6" id="KW-0238">DNA-binding</keyword>
<feature type="domain" description="RNA polymerase sigma factor 70 region 4 type 2" evidence="9">
    <location>
        <begin position="132"/>
        <end position="179"/>
    </location>
</feature>
<name>A0A5C4RVY0_9GAMM</name>
<proteinExistence type="inferred from homology"/>
<dbReference type="GO" id="GO:0003677">
    <property type="term" value="F:DNA binding"/>
    <property type="evidence" value="ECO:0007669"/>
    <property type="project" value="UniProtKB-KW"/>
</dbReference>
<gene>
    <name evidence="10" type="ORF">E1B00_04610</name>
</gene>
<comment type="similarity">
    <text evidence="1 6">Belongs to the sigma-70 factor family. ECF subfamily.</text>
</comment>
<dbReference type="CDD" id="cd06171">
    <property type="entry name" value="Sigma70_r4"/>
    <property type="match status" value="1"/>
</dbReference>
<dbReference type="InterPro" id="IPR013324">
    <property type="entry name" value="RNA_pol_sigma_r3/r4-like"/>
</dbReference>
<dbReference type="GO" id="GO:0016987">
    <property type="term" value="F:sigma factor activity"/>
    <property type="evidence" value="ECO:0007669"/>
    <property type="project" value="UniProtKB-KW"/>
</dbReference>
<comment type="caution">
    <text evidence="10">The sequence shown here is derived from an EMBL/GenBank/DDBJ whole genome shotgun (WGS) entry which is preliminary data.</text>
</comment>
<evidence type="ECO:0000256" key="1">
    <source>
        <dbReference type="ARBA" id="ARBA00010641"/>
    </source>
</evidence>
<keyword evidence="11" id="KW-1185">Reference proteome</keyword>
<dbReference type="NCBIfam" id="TIGR02937">
    <property type="entry name" value="sigma70-ECF"/>
    <property type="match status" value="1"/>
</dbReference>
<feature type="transmembrane region" description="Helical" evidence="7">
    <location>
        <begin position="302"/>
        <end position="324"/>
    </location>
</feature>
<evidence type="ECO:0000313" key="10">
    <source>
        <dbReference type="EMBL" id="TNJ35062.1"/>
    </source>
</evidence>
<feature type="transmembrane region" description="Helical" evidence="7">
    <location>
        <begin position="201"/>
        <end position="224"/>
    </location>
</feature>
<dbReference type="GO" id="GO:0006352">
    <property type="term" value="P:DNA-templated transcription initiation"/>
    <property type="evidence" value="ECO:0007669"/>
    <property type="project" value="InterPro"/>
</dbReference>
<dbReference type="SUPFAM" id="SSF88659">
    <property type="entry name" value="Sigma3 and sigma4 domains of RNA polymerase sigma factors"/>
    <property type="match status" value="1"/>
</dbReference>
<keyword evidence="7" id="KW-0472">Membrane</keyword>
<evidence type="ECO:0000259" key="9">
    <source>
        <dbReference type="Pfam" id="PF08281"/>
    </source>
</evidence>
<keyword evidence="7" id="KW-1133">Transmembrane helix</keyword>
<dbReference type="Pfam" id="PF04542">
    <property type="entry name" value="Sigma70_r2"/>
    <property type="match status" value="1"/>
</dbReference>
<dbReference type="InterPro" id="IPR013325">
    <property type="entry name" value="RNA_pol_sigma_r2"/>
</dbReference>
<reference evidence="10 11" key="1">
    <citation type="submission" date="2019-03" db="EMBL/GenBank/DDBJ databases">
        <title>Arenimonas daejeonensis sp. nov., isolated from compost.</title>
        <authorList>
            <person name="Jeon C.O."/>
        </authorList>
    </citation>
    <scope>NUCLEOTIDE SEQUENCE [LARGE SCALE GENOMIC DNA]</scope>
    <source>
        <strain evidence="10 11">R29</strain>
    </source>
</reference>
<evidence type="ECO:0000256" key="7">
    <source>
        <dbReference type="SAM" id="Phobius"/>
    </source>
</evidence>
<feature type="domain" description="RNA polymerase sigma-70 region 2" evidence="8">
    <location>
        <begin position="32"/>
        <end position="94"/>
    </location>
</feature>
<dbReference type="OrthoDB" id="5757196at2"/>
<sequence>MNTQVLETLVHTHLPAAARGDRDAYGRIVAGCQSTVTSIALAIVRDVPASEDIAQEAFLSAWQNLRRLNNPASFLPWLRQITRNLARDHLRAQHHRANPGGDIEALIASVADPQPGPSEHLAEAQDHAIAAAVIDSLPEESREVLLLYYREGQSSRQVAGLLGLQDAAVRKRLSRARERVREELLQRLGEFAKSTAPGAGFTAAVAAMLMVGAPPAAAATAFGAGALGAAHGATKIGMGALGGAFAGIAGGLWGIWFGVRHLLRDPFDRREKRQVIAYAVFTSLITIGFSLGIVALAKVPGWIPHLALSVGFMLAITWACGVWLPRIVARRTAREIATDPAAAERHARARRRGRLIAAGAMALATAGLVLGLWASGRIG</sequence>
<dbReference type="Gene3D" id="1.10.10.10">
    <property type="entry name" value="Winged helix-like DNA-binding domain superfamily/Winged helix DNA-binding domain"/>
    <property type="match status" value="1"/>
</dbReference>
<evidence type="ECO:0000256" key="6">
    <source>
        <dbReference type="RuleBase" id="RU000716"/>
    </source>
</evidence>
<keyword evidence="2 6" id="KW-0805">Transcription regulation</keyword>
<evidence type="ECO:0000256" key="5">
    <source>
        <dbReference type="ARBA" id="ARBA00023163"/>
    </source>
</evidence>
<evidence type="ECO:0000259" key="8">
    <source>
        <dbReference type="Pfam" id="PF04542"/>
    </source>
</evidence>
<dbReference type="AlphaFoldDB" id="A0A5C4RVY0"/>
<dbReference type="InterPro" id="IPR036388">
    <property type="entry name" value="WH-like_DNA-bd_sf"/>
</dbReference>
<dbReference type="Pfam" id="PF08281">
    <property type="entry name" value="Sigma70_r4_2"/>
    <property type="match status" value="1"/>
</dbReference>
<dbReference type="InterPro" id="IPR014284">
    <property type="entry name" value="RNA_pol_sigma-70_dom"/>
</dbReference>
<feature type="transmembrane region" description="Helical" evidence="7">
    <location>
        <begin position="236"/>
        <end position="263"/>
    </location>
</feature>
<protein>
    <recommendedName>
        <fullName evidence="6">RNA polymerase sigma factor</fullName>
    </recommendedName>
</protein>
<accession>A0A5C4RVY0</accession>
<dbReference type="PANTHER" id="PTHR43133">
    <property type="entry name" value="RNA POLYMERASE ECF-TYPE SIGMA FACTO"/>
    <property type="match status" value="1"/>
</dbReference>
<dbReference type="PROSITE" id="PS01063">
    <property type="entry name" value="SIGMA70_ECF"/>
    <property type="match status" value="1"/>
</dbReference>
<dbReference type="InterPro" id="IPR013249">
    <property type="entry name" value="RNA_pol_sigma70_r4_t2"/>
</dbReference>
<dbReference type="InterPro" id="IPR007627">
    <property type="entry name" value="RNA_pol_sigma70_r2"/>
</dbReference>
<dbReference type="RefSeq" id="WP_139446165.1">
    <property type="nucleotide sequence ID" value="NZ_SMDR01000001.1"/>
</dbReference>
<dbReference type="PANTHER" id="PTHR43133:SF25">
    <property type="entry name" value="RNA POLYMERASE SIGMA FACTOR RFAY-RELATED"/>
    <property type="match status" value="1"/>
</dbReference>
<feature type="transmembrane region" description="Helical" evidence="7">
    <location>
        <begin position="275"/>
        <end position="296"/>
    </location>
</feature>